<accession>A0ABV8Q270</accession>
<sequence>MVILTYWADILAYPNVFVQNSVDIFTYRYVFVANCIDIFADCYVFVTNCSDIFADPNVLIINGLVASQKAIVHFTKTRVCIAYLAGNCAKPNYHLLNSLSLPNKSMV</sequence>
<evidence type="ECO:0000313" key="2">
    <source>
        <dbReference type="Proteomes" id="UP001595906"/>
    </source>
</evidence>
<keyword evidence="2" id="KW-1185">Reference proteome</keyword>
<dbReference type="EMBL" id="JBHSDC010000029">
    <property type="protein sequence ID" value="MFC4233287.1"/>
    <property type="molecule type" value="Genomic_DNA"/>
</dbReference>
<gene>
    <name evidence="1" type="ORF">ACFOW1_15400</name>
</gene>
<evidence type="ECO:0000313" key="1">
    <source>
        <dbReference type="EMBL" id="MFC4233287.1"/>
    </source>
</evidence>
<organism evidence="1 2">
    <name type="scientific">Parasediminibacterium paludis</name>
    <dbReference type="NCBI Taxonomy" id="908966"/>
    <lineage>
        <taxon>Bacteria</taxon>
        <taxon>Pseudomonadati</taxon>
        <taxon>Bacteroidota</taxon>
        <taxon>Chitinophagia</taxon>
        <taxon>Chitinophagales</taxon>
        <taxon>Chitinophagaceae</taxon>
        <taxon>Parasediminibacterium</taxon>
    </lineage>
</organism>
<dbReference type="Proteomes" id="UP001595906">
    <property type="component" value="Unassembled WGS sequence"/>
</dbReference>
<dbReference type="RefSeq" id="WP_379015504.1">
    <property type="nucleotide sequence ID" value="NZ_JBHSDC010000029.1"/>
</dbReference>
<reference evidence="2" key="1">
    <citation type="journal article" date="2019" name="Int. J. Syst. Evol. Microbiol.">
        <title>The Global Catalogue of Microorganisms (GCM) 10K type strain sequencing project: providing services to taxonomists for standard genome sequencing and annotation.</title>
        <authorList>
            <consortium name="The Broad Institute Genomics Platform"/>
            <consortium name="The Broad Institute Genome Sequencing Center for Infectious Disease"/>
            <person name="Wu L."/>
            <person name="Ma J."/>
        </authorList>
    </citation>
    <scope>NUCLEOTIDE SEQUENCE [LARGE SCALE GENOMIC DNA]</scope>
    <source>
        <strain evidence="2">CECT 8010</strain>
    </source>
</reference>
<protein>
    <submittedName>
        <fullName evidence="1">Uncharacterized protein</fullName>
    </submittedName>
</protein>
<proteinExistence type="predicted"/>
<comment type="caution">
    <text evidence="1">The sequence shown here is derived from an EMBL/GenBank/DDBJ whole genome shotgun (WGS) entry which is preliminary data.</text>
</comment>
<name>A0ABV8Q270_9BACT</name>